<protein>
    <submittedName>
        <fullName evidence="1">Uncharacterized protein</fullName>
    </submittedName>
</protein>
<sequence>MPYLHIGFAVLIFIYNKLITRGKN</sequence>
<reference evidence="1" key="1">
    <citation type="submission" date="2014-09" db="EMBL/GenBank/DDBJ databases">
        <authorList>
            <person name="Magalhaes I.L.F."/>
            <person name="Oliveira U."/>
            <person name="Santos F.R."/>
            <person name="Vidigal T.H.D.A."/>
            <person name="Brescovit A.D."/>
            <person name="Santos A.J."/>
        </authorList>
    </citation>
    <scope>NUCLEOTIDE SEQUENCE</scope>
    <source>
        <tissue evidence="1">Shoot tissue taken approximately 20 cm above the soil surface</tissue>
    </source>
</reference>
<reference evidence="1" key="2">
    <citation type="journal article" date="2015" name="Data Brief">
        <title>Shoot transcriptome of the giant reed, Arundo donax.</title>
        <authorList>
            <person name="Barrero R.A."/>
            <person name="Guerrero F.D."/>
            <person name="Moolhuijzen P."/>
            <person name="Goolsby J.A."/>
            <person name="Tidwell J."/>
            <person name="Bellgard S.E."/>
            <person name="Bellgard M.I."/>
        </authorList>
    </citation>
    <scope>NUCLEOTIDE SEQUENCE</scope>
    <source>
        <tissue evidence="1">Shoot tissue taken approximately 20 cm above the soil surface</tissue>
    </source>
</reference>
<evidence type="ECO:0000313" key="1">
    <source>
        <dbReference type="EMBL" id="JAD33643.1"/>
    </source>
</evidence>
<proteinExistence type="predicted"/>
<dbReference type="AlphaFoldDB" id="A0A0A8Z7M8"/>
<dbReference type="EMBL" id="GBRH01264252">
    <property type="protein sequence ID" value="JAD33643.1"/>
    <property type="molecule type" value="Transcribed_RNA"/>
</dbReference>
<name>A0A0A8Z7M8_ARUDO</name>
<accession>A0A0A8Z7M8</accession>
<organism evidence="1">
    <name type="scientific">Arundo donax</name>
    <name type="common">Giant reed</name>
    <name type="synonym">Donax arundinaceus</name>
    <dbReference type="NCBI Taxonomy" id="35708"/>
    <lineage>
        <taxon>Eukaryota</taxon>
        <taxon>Viridiplantae</taxon>
        <taxon>Streptophyta</taxon>
        <taxon>Embryophyta</taxon>
        <taxon>Tracheophyta</taxon>
        <taxon>Spermatophyta</taxon>
        <taxon>Magnoliopsida</taxon>
        <taxon>Liliopsida</taxon>
        <taxon>Poales</taxon>
        <taxon>Poaceae</taxon>
        <taxon>PACMAD clade</taxon>
        <taxon>Arundinoideae</taxon>
        <taxon>Arundineae</taxon>
        <taxon>Arundo</taxon>
    </lineage>
</organism>